<organism evidence="1 2">
    <name type="scientific">Cotesia glomerata</name>
    <name type="common">Lepidopteran parasitic wasp</name>
    <name type="synonym">Apanteles glomeratus</name>
    <dbReference type="NCBI Taxonomy" id="32391"/>
    <lineage>
        <taxon>Eukaryota</taxon>
        <taxon>Metazoa</taxon>
        <taxon>Ecdysozoa</taxon>
        <taxon>Arthropoda</taxon>
        <taxon>Hexapoda</taxon>
        <taxon>Insecta</taxon>
        <taxon>Pterygota</taxon>
        <taxon>Neoptera</taxon>
        <taxon>Endopterygota</taxon>
        <taxon>Hymenoptera</taxon>
        <taxon>Apocrita</taxon>
        <taxon>Ichneumonoidea</taxon>
        <taxon>Braconidae</taxon>
        <taxon>Microgastrinae</taxon>
        <taxon>Cotesia</taxon>
    </lineage>
</organism>
<dbReference type="Proteomes" id="UP000826195">
    <property type="component" value="Unassembled WGS sequence"/>
</dbReference>
<gene>
    <name evidence="1" type="ORF">KQX54_021387</name>
</gene>
<keyword evidence="2" id="KW-1185">Reference proteome</keyword>
<protein>
    <submittedName>
        <fullName evidence="1">Uncharacterized protein</fullName>
    </submittedName>
</protein>
<comment type="caution">
    <text evidence="1">The sequence shown here is derived from an EMBL/GenBank/DDBJ whole genome shotgun (WGS) entry which is preliminary data.</text>
</comment>
<evidence type="ECO:0000313" key="1">
    <source>
        <dbReference type="EMBL" id="KAH0568697.1"/>
    </source>
</evidence>
<reference evidence="1 2" key="1">
    <citation type="journal article" date="2021" name="J. Hered.">
        <title>A chromosome-level genome assembly of the parasitoid wasp, Cotesia glomerata (Hymenoptera: Braconidae).</title>
        <authorList>
            <person name="Pinto B.J."/>
            <person name="Weis J.J."/>
            <person name="Gamble T."/>
            <person name="Ode P.J."/>
            <person name="Paul R."/>
            <person name="Zaspel J.M."/>
        </authorList>
    </citation>
    <scope>NUCLEOTIDE SEQUENCE [LARGE SCALE GENOMIC DNA]</scope>
    <source>
        <strain evidence="1">CgM1</strain>
    </source>
</reference>
<sequence length="178" mass="20887">MLREQGLCGFTHGNELLVTKRKRERTLFMLTKYRPTALQPSMDERFHNRKEGTIHGLFFAGAIRRFTLILQSDCNYRHYHNYFFPIAKYSIHQWICSAISLRCIEIQSHPPKRPRKIDSYIQKFLKEMNKNKNRVQMQREVSLLHGVLCCVKITLSGLGSHLIFALISIPSRDEASHQ</sequence>
<name>A0AAV7J8X8_COTGL</name>
<evidence type="ECO:0000313" key="2">
    <source>
        <dbReference type="Proteomes" id="UP000826195"/>
    </source>
</evidence>
<accession>A0AAV7J8X8</accession>
<dbReference type="EMBL" id="JAHXZJ010000001">
    <property type="protein sequence ID" value="KAH0568697.1"/>
    <property type="molecule type" value="Genomic_DNA"/>
</dbReference>
<proteinExistence type="predicted"/>
<dbReference type="AlphaFoldDB" id="A0AAV7J8X8"/>